<name>A0A974S8J1_9CAUL</name>
<accession>A0A974S8J1</accession>
<dbReference type="AlphaFoldDB" id="A0A974S8J1"/>
<organism evidence="1">
    <name type="scientific">Phenylobacterium glaciei</name>
    <dbReference type="NCBI Taxonomy" id="2803784"/>
    <lineage>
        <taxon>Bacteria</taxon>
        <taxon>Pseudomonadati</taxon>
        <taxon>Pseudomonadota</taxon>
        <taxon>Alphaproteobacteria</taxon>
        <taxon>Caulobacterales</taxon>
        <taxon>Caulobacteraceae</taxon>
        <taxon>Phenylobacterium</taxon>
    </lineage>
</organism>
<evidence type="ECO:0000313" key="1">
    <source>
        <dbReference type="EMBL" id="QQZ49668.1"/>
    </source>
</evidence>
<dbReference type="EMBL" id="CP068570">
    <property type="protein sequence ID" value="QQZ49668.1"/>
    <property type="molecule type" value="Genomic_DNA"/>
</dbReference>
<gene>
    <name evidence="1" type="ORF">JKL49_22775</name>
</gene>
<protein>
    <submittedName>
        <fullName evidence="1">Uncharacterized protein</fullName>
    </submittedName>
</protein>
<reference evidence="1" key="1">
    <citation type="submission" date="2021-01" db="EMBL/GenBank/DDBJ databases">
        <title>Genome sequence of Phenylobacterium sp. 20VBR1 isolated from a valley glaceir, Ny-Alesund, Svalbard.</title>
        <authorList>
            <person name="Thomas F.A."/>
            <person name="Krishnan K.P."/>
            <person name="Sinha R.K."/>
        </authorList>
    </citation>
    <scope>NUCLEOTIDE SEQUENCE</scope>
    <source>
        <strain evidence="1">20VBR1</strain>
    </source>
</reference>
<sequence>MVKPKACLRGAGLVAVHHHDVALLLGDIQAGDGGVVTGQPLGRLGLALAVDEVLEDRRPRLGLGLGGRRCARKDKGGQGGQL</sequence>
<proteinExistence type="predicted"/>